<dbReference type="Gene3D" id="3.10.100.10">
    <property type="entry name" value="Mannose-Binding Protein A, subunit A"/>
    <property type="match status" value="1"/>
</dbReference>
<proteinExistence type="predicted"/>
<dbReference type="PANTHER" id="PTHR22803">
    <property type="entry name" value="MANNOSE, PHOSPHOLIPASE, LECTIN RECEPTOR RELATED"/>
    <property type="match status" value="1"/>
</dbReference>
<evidence type="ECO:0000259" key="2">
    <source>
        <dbReference type="PROSITE" id="PS50041"/>
    </source>
</evidence>
<dbReference type="Pfam" id="PF00059">
    <property type="entry name" value="Lectin_C"/>
    <property type="match status" value="1"/>
</dbReference>
<dbReference type="EnsemblMetazoa" id="CLYHEMT019584.1">
    <property type="protein sequence ID" value="CLYHEMP019584.1"/>
    <property type="gene ID" value="CLYHEMG019584"/>
</dbReference>
<keyword evidence="4" id="KW-1185">Reference proteome</keyword>
<dbReference type="PROSITE" id="PS50041">
    <property type="entry name" value="C_TYPE_LECTIN_2"/>
    <property type="match status" value="1"/>
</dbReference>
<organism evidence="3 4">
    <name type="scientific">Clytia hemisphaerica</name>
    <dbReference type="NCBI Taxonomy" id="252671"/>
    <lineage>
        <taxon>Eukaryota</taxon>
        <taxon>Metazoa</taxon>
        <taxon>Cnidaria</taxon>
        <taxon>Hydrozoa</taxon>
        <taxon>Hydroidolina</taxon>
        <taxon>Leptothecata</taxon>
        <taxon>Obeliida</taxon>
        <taxon>Clytiidae</taxon>
        <taxon>Clytia</taxon>
    </lineage>
</organism>
<dbReference type="OrthoDB" id="5983182at2759"/>
<evidence type="ECO:0000313" key="3">
    <source>
        <dbReference type="EnsemblMetazoa" id="CLYHEMP019584.1"/>
    </source>
</evidence>
<feature type="chain" id="PRO_5029716226" description="C-type lectin domain-containing protein" evidence="1">
    <location>
        <begin position="17"/>
        <end position="238"/>
    </location>
</feature>
<dbReference type="InterPro" id="IPR016186">
    <property type="entry name" value="C-type_lectin-like/link_sf"/>
</dbReference>
<keyword evidence="1" id="KW-0732">Signal</keyword>
<dbReference type="InterPro" id="IPR050111">
    <property type="entry name" value="C-type_lectin/snaclec_domain"/>
</dbReference>
<name>A0A7M5X925_9CNID</name>
<reference evidence="3" key="1">
    <citation type="submission" date="2021-01" db="UniProtKB">
        <authorList>
            <consortium name="EnsemblMetazoa"/>
        </authorList>
    </citation>
    <scope>IDENTIFICATION</scope>
</reference>
<protein>
    <recommendedName>
        <fullName evidence="2">C-type lectin domain-containing protein</fullName>
    </recommendedName>
</protein>
<dbReference type="Proteomes" id="UP000594262">
    <property type="component" value="Unplaced"/>
</dbReference>
<accession>A0A7M5X925</accession>
<feature type="domain" description="C-type lectin" evidence="2">
    <location>
        <begin position="27"/>
        <end position="145"/>
    </location>
</feature>
<dbReference type="InterPro" id="IPR001304">
    <property type="entry name" value="C-type_lectin-like"/>
</dbReference>
<dbReference type="SMART" id="SM00034">
    <property type="entry name" value="CLECT"/>
    <property type="match status" value="1"/>
</dbReference>
<evidence type="ECO:0000256" key="1">
    <source>
        <dbReference type="SAM" id="SignalP"/>
    </source>
</evidence>
<dbReference type="InterPro" id="IPR016187">
    <property type="entry name" value="CTDL_fold"/>
</dbReference>
<feature type="signal peptide" evidence="1">
    <location>
        <begin position="1"/>
        <end position="16"/>
    </location>
</feature>
<sequence length="238" mass="28415">FRWILLVLRMFTLCCSHKIHIQDLVDHDGFQYYFSLYTETWYSAKDFCRKFDGFLASIHKKEESIFITQELIKRKIGTAFIGGTDEPHEGKWVWLDGTPWSFEAWAGIEPNNNKGAEHCLAVTNRHEIYNWDDILCNQNGYFICKFKDFKGDGYIMESQLHQRLSYPIQMNGWNKTFGKIPLVECYDKCFEDRCKMLYHTTLKKCTIFEKKFLDNELLESPYKENDPEEIVFIYWLKP</sequence>
<dbReference type="AlphaFoldDB" id="A0A7M5X925"/>
<dbReference type="SUPFAM" id="SSF56436">
    <property type="entry name" value="C-type lectin-like"/>
    <property type="match status" value="1"/>
</dbReference>
<evidence type="ECO:0000313" key="4">
    <source>
        <dbReference type="Proteomes" id="UP000594262"/>
    </source>
</evidence>
<dbReference type="CDD" id="cd00037">
    <property type="entry name" value="CLECT"/>
    <property type="match status" value="1"/>
</dbReference>